<evidence type="ECO:0000256" key="5">
    <source>
        <dbReference type="ARBA" id="ARBA00023244"/>
    </source>
</evidence>
<dbReference type="EC" id="1.3.1.76" evidence="2"/>
<dbReference type="InterPro" id="IPR028161">
    <property type="entry name" value="Met8-like"/>
</dbReference>
<evidence type="ECO:0000256" key="3">
    <source>
        <dbReference type="ARBA" id="ARBA00023002"/>
    </source>
</evidence>
<dbReference type="NCBIfam" id="TIGR01470">
    <property type="entry name" value="cysG_Nterm"/>
    <property type="match status" value="1"/>
</dbReference>
<dbReference type="AlphaFoldDB" id="A0A166BVI2"/>
<dbReference type="PATRIC" id="fig|49547.3.peg.726"/>
<dbReference type="Gene3D" id="3.30.160.110">
    <property type="entry name" value="Siroheme synthase, domain 2"/>
    <property type="match status" value="1"/>
</dbReference>
<evidence type="ECO:0000313" key="8">
    <source>
        <dbReference type="Proteomes" id="UP000077245"/>
    </source>
</evidence>
<evidence type="ECO:0000256" key="1">
    <source>
        <dbReference type="ARBA" id="ARBA00005010"/>
    </source>
</evidence>
<dbReference type="UniPathway" id="UPA00262">
    <property type="reaction ID" value="UER00222"/>
</dbReference>
<keyword evidence="4" id="KW-0520">NAD</keyword>
<evidence type="ECO:0000313" key="7">
    <source>
        <dbReference type="EMBL" id="KZX13856.1"/>
    </source>
</evidence>
<name>A0A166BVI2_9EURY</name>
<dbReference type="GO" id="GO:0019354">
    <property type="term" value="P:siroheme biosynthetic process"/>
    <property type="evidence" value="ECO:0007669"/>
    <property type="project" value="UniProtKB-UniPathway"/>
</dbReference>
<evidence type="ECO:0000256" key="2">
    <source>
        <dbReference type="ARBA" id="ARBA00012400"/>
    </source>
</evidence>
<keyword evidence="8" id="KW-1185">Reference proteome</keyword>
<comment type="caution">
    <text evidence="7">The sequence shown here is derived from an EMBL/GenBank/DDBJ whole genome shotgun (WGS) entry which is preliminary data.</text>
</comment>
<sequence>MNGTSLFLKLEDKNVLILGSGEVGIRRAKRFQSAGANVVIFGEKLPKELKTENVKFHLGLNKEEIKKSIEWANLVVVATTNTEINEYASKLSENKLLNRADIPEKGNLIVPTKVNLEDIEISIYTGGKSPLMAKILRKKLEKLIAEEKLLTKEELTQIKLQDYCRKILKNTILSQRKRKEVLENILVNERINDLLSKDKLNEAKVNARDIIMENANDN</sequence>
<dbReference type="PANTHER" id="PTHR35330">
    <property type="entry name" value="SIROHEME BIOSYNTHESIS PROTEIN MET8"/>
    <property type="match status" value="1"/>
</dbReference>
<gene>
    <name evidence="7" type="primary">cysG</name>
    <name evidence="7" type="ORF">MBCUR_06820</name>
</gene>
<keyword evidence="5" id="KW-0627">Porphyrin biosynthesis</keyword>
<evidence type="ECO:0000256" key="4">
    <source>
        <dbReference type="ARBA" id="ARBA00023027"/>
    </source>
</evidence>
<evidence type="ECO:0000256" key="6">
    <source>
        <dbReference type="ARBA" id="ARBA00047561"/>
    </source>
</evidence>
<dbReference type="SUPFAM" id="SSF75615">
    <property type="entry name" value="Siroheme synthase middle domains-like"/>
    <property type="match status" value="1"/>
</dbReference>
<accession>A0A166BVI2</accession>
<dbReference type="InterPro" id="IPR006367">
    <property type="entry name" value="Sirohaem_synthase_N"/>
</dbReference>
<protein>
    <recommendedName>
        <fullName evidence="2">precorrin-2 dehydrogenase</fullName>
        <ecNumber evidence="2">1.3.1.76</ecNumber>
    </recommendedName>
</protein>
<dbReference type="EMBL" id="LWMV01000136">
    <property type="protein sequence ID" value="KZX13856.1"/>
    <property type="molecule type" value="Genomic_DNA"/>
</dbReference>
<dbReference type="InterPro" id="IPR036291">
    <property type="entry name" value="NAD(P)-bd_dom_sf"/>
</dbReference>
<reference evidence="7 8" key="1">
    <citation type="submission" date="2016-04" db="EMBL/GenBank/DDBJ databases">
        <title>Genome sequence of Methanobrevibacter curvatus DSM 11111.</title>
        <authorList>
            <person name="Poehlein A."/>
            <person name="Seedorf H."/>
            <person name="Daniel R."/>
        </authorList>
    </citation>
    <scope>NUCLEOTIDE SEQUENCE [LARGE SCALE GENOMIC DNA]</scope>
    <source>
        <strain evidence="7 8">DSM 11111</strain>
    </source>
</reference>
<organism evidence="7 8">
    <name type="scientific">Methanobrevibacter curvatus</name>
    <dbReference type="NCBI Taxonomy" id="49547"/>
    <lineage>
        <taxon>Archaea</taxon>
        <taxon>Methanobacteriati</taxon>
        <taxon>Methanobacteriota</taxon>
        <taxon>Methanomada group</taxon>
        <taxon>Methanobacteria</taxon>
        <taxon>Methanobacteriales</taxon>
        <taxon>Methanobacteriaceae</taxon>
        <taxon>Methanobrevibacter</taxon>
    </lineage>
</organism>
<dbReference type="GO" id="GO:0004325">
    <property type="term" value="F:ferrochelatase activity"/>
    <property type="evidence" value="ECO:0007669"/>
    <property type="project" value="InterPro"/>
</dbReference>
<dbReference type="RefSeq" id="WP_067090219.1">
    <property type="nucleotide sequence ID" value="NZ_LWMV01000136.1"/>
</dbReference>
<dbReference type="PANTHER" id="PTHR35330:SF1">
    <property type="entry name" value="SIROHEME BIOSYNTHESIS PROTEIN MET8"/>
    <property type="match status" value="1"/>
</dbReference>
<dbReference type="GO" id="GO:0043115">
    <property type="term" value="F:precorrin-2 dehydrogenase activity"/>
    <property type="evidence" value="ECO:0007669"/>
    <property type="project" value="UniProtKB-EC"/>
</dbReference>
<dbReference type="Gene3D" id="3.40.50.720">
    <property type="entry name" value="NAD(P)-binding Rossmann-like Domain"/>
    <property type="match status" value="1"/>
</dbReference>
<dbReference type="SUPFAM" id="SSF51735">
    <property type="entry name" value="NAD(P)-binding Rossmann-fold domains"/>
    <property type="match status" value="1"/>
</dbReference>
<keyword evidence="3" id="KW-0560">Oxidoreductase</keyword>
<dbReference type="Proteomes" id="UP000077245">
    <property type="component" value="Unassembled WGS sequence"/>
</dbReference>
<comment type="pathway">
    <text evidence="1">Porphyrin-containing compound metabolism; siroheme biosynthesis; sirohydrochlorin from precorrin-2: step 1/1.</text>
</comment>
<dbReference type="Pfam" id="PF13241">
    <property type="entry name" value="NAD_binding_7"/>
    <property type="match status" value="1"/>
</dbReference>
<dbReference type="STRING" id="49547.MBCUR_06820"/>
<comment type="catalytic activity">
    <reaction evidence="6">
        <text>precorrin-2 + NAD(+) = sirohydrochlorin + NADH + 2 H(+)</text>
        <dbReference type="Rhea" id="RHEA:15613"/>
        <dbReference type="ChEBI" id="CHEBI:15378"/>
        <dbReference type="ChEBI" id="CHEBI:57540"/>
        <dbReference type="ChEBI" id="CHEBI:57945"/>
        <dbReference type="ChEBI" id="CHEBI:58351"/>
        <dbReference type="ChEBI" id="CHEBI:58827"/>
        <dbReference type="EC" id="1.3.1.76"/>
    </reaction>
</comment>
<proteinExistence type="predicted"/>
<dbReference type="OrthoDB" id="10510at2157"/>